<dbReference type="Proteomes" id="UP000184188">
    <property type="component" value="Unassembled WGS sequence"/>
</dbReference>
<dbReference type="RefSeq" id="XP_022579227.1">
    <property type="nucleotide sequence ID" value="XM_022729831.1"/>
</dbReference>
<feature type="compositionally biased region" description="Low complexity" evidence="1">
    <location>
        <begin position="81"/>
        <end position="90"/>
    </location>
</feature>
<feature type="compositionally biased region" description="Basic and acidic residues" evidence="1">
    <location>
        <begin position="191"/>
        <end position="200"/>
    </location>
</feature>
<dbReference type="Pfam" id="PF13136">
    <property type="entry name" value="DUF3984"/>
    <property type="match status" value="1"/>
</dbReference>
<reference evidence="3" key="1">
    <citation type="journal article" date="2017" name="Genome Biol.">
        <title>Comparative genomics reveals high biological diversity and specific adaptations in the industrially and medically important fungal genus Aspergillus.</title>
        <authorList>
            <person name="de Vries R.P."/>
            <person name="Riley R."/>
            <person name="Wiebenga A."/>
            <person name="Aguilar-Osorio G."/>
            <person name="Amillis S."/>
            <person name="Uchima C.A."/>
            <person name="Anderluh G."/>
            <person name="Asadollahi M."/>
            <person name="Askin M."/>
            <person name="Barry K."/>
            <person name="Battaglia E."/>
            <person name="Bayram O."/>
            <person name="Benocci T."/>
            <person name="Braus-Stromeyer S.A."/>
            <person name="Caldana C."/>
            <person name="Canovas D."/>
            <person name="Cerqueira G.C."/>
            <person name="Chen F."/>
            <person name="Chen W."/>
            <person name="Choi C."/>
            <person name="Clum A."/>
            <person name="Dos Santos R.A."/>
            <person name="Damasio A.R."/>
            <person name="Diallinas G."/>
            <person name="Emri T."/>
            <person name="Fekete E."/>
            <person name="Flipphi M."/>
            <person name="Freyberg S."/>
            <person name="Gallo A."/>
            <person name="Gournas C."/>
            <person name="Habgood R."/>
            <person name="Hainaut M."/>
            <person name="Harispe M.L."/>
            <person name="Henrissat B."/>
            <person name="Hilden K.S."/>
            <person name="Hope R."/>
            <person name="Hossain A."/>
            <person name="Karabika E."/>
            <person name="Karaffa L."/>
            <person name="Karanyi Z."/>
            <person name="Krasevec N."/>
            <person name="Kuo A."/>
            <person name="Kusch H."/>
            <person name="LaButti K."/>
            <person name="Lagendijk E.L."/>
            <person name="Lapidus A."/>
            <person name="Levasseur A."/>
            <person name="Lindquist E."/>
            <person name="Lipzen A."/>
            <person name="Logrieco A.F."/>
            <person name="MacCabe A."/>
            <person name="Maekelae M.R."/>
            <person name="Malavazi I."/>
            <person name="Melin P."/>
            <person name="Meyer V."/>
            <person name="Mielnichuk N."/>
            <person name="Miskei M."/>
            <person name="Molnar A.P."/>
            <person name="Mule G."/>
            <person name="Ngan C.Y."/>
            <person name="Orejas M."/>
            <person name="Orosz E."/>
            <person name="Ouedraogo J.P."/>
            <person name="Overkamp K.M."/>
            <person name="Park H.-S."/>
            <person name="Perrone G."/>
            <person name="Piumi F."/>
            <person name="Punt P.J."/>
            <person name="Ram A.F."/>
            <person name="Ramon A."/>
            <person name="Rauscher S."/>
            <person name="Record E."/>
            <person name="Riano-Pachon D.M."/>
            <person name="Robert V."/>
            <person name="Roehrig J."/>
            <person name="Ruller R."/>
            <person name="Salamov A."/>
            <person name="Salih N.S."/>
            <person name="Samson R.A."/>
            <person name="Sandor E."/>
            <person name="Sanguinetti M."/>
            <person name="Schuetze T."/>
            <person name="Sepcic K."/>
            <person name="Shelest E."/>
            <person name="Sherlock G."/>
            <person name="Sophianopoulou V."/>
            <person name="Squina F.M."/>
            <person name="Sun H."/>
            <person name="Susca A."/>
            <person name="Todd R.B."/>
            <person name="Tsang A."/>
            <person name="Unkles S.E."/>
            <person name="van de Wiele N."/>
            <person name="van Rossen-Uffink D."/>
            <person name="Oliveira J.V."/>
            <person name="Vesth T.C."/>
            <person name="Visser J."/>
            <person name="Yu J.-H."/>
            <person name="Zhou M."/>
            <person name="Andersen M.R."/>
            <person name="Archer D.B."/>
            <person name="Baker S.E."/>
            <person name="Benoit I."/>
            <person name="Brakhage A.A."/>
            <person name="Braus G.H."/>
            <person name="Fischer R."/>
            <person name="Frisvad J.C."/>
            <person name="Goldman G.H."/>
            <person name="Houbraken J."/>
            <person name="Oakley B."/>
            <person name="Pocsi I."/>
            <person name="Scazzocchio C."/>
            <person name="Seiboth B."/>
            <person name="vanKuyk P.A."/>
            <person name="Wortman J."/>
            <person name="Dyer P.S."/>
            <person name="Grigoriev I.V."/>
        </authorList>
    </citation>
    <scope>NUCLEOTIDE SEQUENCE [LARGE SCALE GENOMIC DNA]</scope>
    <source>
        <strain evidence="3">CBS 506.65</strain>
    </source>
</reference>
<dbReference type="OrthoDB" id="5428495at2759"/>
<dbReference type="EMBL" id="KV878347">
    <property type="protein sequence ID" value="OJJ44717.1"/>
    <property type="molecule type" value="Genomic_DNA"/>
</dbReference>
<keyword evidence="3" id="KW-1185">Reference proteome</keyword>
<feature type="region of interest" description="Disordered" evidence="1">
    <location>
        <begin position="111"/>
        <end position="151"/>
    </location>
</feature>
<feature type="compositionally biased region" description="Basic residues" evidence="1">
    <location>
        <begin position="113"/>
        <end position="125"/>
    </location>
</feature>
<organism evidence="2 3">
    <name type="scientific">Penicilliopsis zonata CBS 506.65</name>
    <dbReference type="NCBI Taxonomy" id="1073090"/>
    <lineage>
        <taxon>Eukaryota</taxon>
        <taxon>Fungi</taxon>
        <taxon>Dikarya</taxon>
        <taxon>Ascomycota</taxon>
        <taxon>Pezizomycotina</taxon>
        <taxon>Eurotiomycetes</taxon>
        <taxon>Eurotiomycetidae</taxon>
        <taxon>Eurotiales</taxon>
        <taxon>Aspergillaceae</taxon>
        <taxon>Penicilliopsis</taxon>
    </lineage>
</organism>
<evidence type="ECO:0000256" key="1">
    <source>
        <dbReference type="SAM" id="MobiDB-lite"/>
    </source>
</evidence>
<gene>
    <name evidence="2" type="ORF">ASPZODRAFT_723792</name>
</gene>
<feature type="region of interest" description="Disordered" evidence="1">
    <location>
        <begin position="374"/>
        <end position="411"/>
    </location>
</feature>
<proteinExistence type="predicted"/>
<accession>A0A1L9SC93</accession>
<dbReference type="AlphaFoldDB" id="A0A1L9SC93"/>
<evidence type="ECO:0000313" key="2">
    <source>
        <dbReference type="EMBL" id="OJJ44717.1"/>
    </source>
</evidence>
<dbReference type="GeneID" id="34616295"/>
<name>A0A1L9SC93_9EURO</name>
<evidence type="ECO:0000313" key="3">
    <source>
        <dbReference type="Proteomes" id="UP000184188"/>
    </source>
</evidence>
<feature type="region of interest" description="Disordered" evidence="1">
    <location>
        <begin position="169"/>
        <end position="235"/>
    </location>
</feature>
<feature type="compositionally biased region" description="Basic and acidic residues" evidence="1">
    <location>
        <begin position="169"/>
        <end position="182"/>
    </location>
</feature>
<protein>
    <submittedName>
        <fullName evidence="2">Uncharacterized protein</fullName>
    </submittedName>
</protein>
<dbReference type="STRING" id="1073090.A0A1L9SC93"/>
<dbReference type="InterPro" id="IPR025040">
    <property type="entry name" value="DUF3984"/>
</dbReference>
<sequence>MESFNASQGAFRSRRSYPSLNHISLAPLTPRFPLDDEEGEAADYFASRNEQPVEEQRQHQYHARTSYLSSLSVPGTPSLLSHSRGGSPTRSRSRAQLRLSETDLQAGDFISPLHHHHHHNGHQYRHRSEGLKKKKGQNITRPDHDERTTAANDPEWMLRAGIALAASTREEKGQSWLVKRESSTSLVSQTEDDHHYENQHRPHHRRSTDRSRSGMSTPAAFSRGGSHRGSRVDLAMTPRDLTISTTATRSRDGRLILPDFVDEEIRAEMASVERRYDDEEGLYLEEYNSIADVEEESYDTDAGSEEAELDEREMQRLTHDRGFGLGRWIDRLVEWTLFGVDDWPAESAIPSAAADDPFFATGVDSHSRAIPEVVADDANGDEDHVSEGDGDDEGGSIASESAPVGEMAGEEGGWQDAGWLLRVVKRTMLT</sequence>
<feature type="region of interest" description="Disordered" evidence="1">
    <location>
        <begin position="25"/>
        <end position="95"/>
    </location>
</feature>
<dbReference type="VEuPathDB" id="FungiDB:ASPZODRAFT_723792"/>
<feature type="compositionally biased region" description="Polar residues" evidence="1">
    <location>
        <begin position="66"/>
        <end position="80"/>
    </location>
</feature>